<reference evidence="2" key="1">
    <citation type="journal article" date="2019" name="Sci. Rep.">
        <title>Draft genome of Tanacetum cinerariifolium, the natural source of mosquito coil.</title>
        <authorList>
            <person name="Yamashiro T."/>
            <person name="Shiraishi A."/>
            <person name="Satake H."/>
            <person name="Nakayama K."/>
        </authorList>
    </citation>
    <scope>NUCLEOTIDE SEQUENCE</scope>
</reference>
<accession>A0A6L2KF10</accession>
<evidence type="ECO:0000313" key="2">
    <source>
        <dbReference type="EMBL" id="GEU47976.1"/>
    </source>
</evidence>
<gene>
    <name evidence="2" type="ORF">Tci_019954</name>
</gene>
<dbReference type="InterPro" id="IPR013103">
    <property type="entry name" value="RVT_2"/>
</dbReference>
<comment type="caution">
    <text evidence="2">The sequence shown here is derived from an EMBL/GenBank/DDBJ whole genome shotgun (WGS) entry which is preliminary data.</text>
</comment>
<protein>
    <recommendedName>
        <fullName evidence="1">Reverse transcriptase Ty1/copia-type domain-containing protein</fullName>
    </recommendedName>
</protein>
<proteinExistence type="predicted"/>
<sequence length="533" mass="60380">MHNMRKTIAELHAMLKLHEKGIPKKAETPAVLAIREALLKSKANTCISGKMACKPFPHQLERAKDILGLIHTDVSLLKSKANTCISGKMACKPFPHQLERAKDILGLIHTDDTKETMGYYFYSLLENKIFVARNAEFFKNNLMVQEASESHGLLELSGSNGGLELIQEADTQPFKNTSEIHNKVDPQNDKVPICKSARMPQAPDRYGFYVDVEEYELGDLNEPPNYKATLLDLKFDKWLEAMNMEIQSIKDNQVWVLVDLLLNGRTVWNYGETLSPVTDIRAIRILLAIAAYYDYEIWQMDVKTAFLNGEAAYIFGIKILHDKCKRFIALSQSAYLEKILKRFWMENSKKGCTPMIEKPAYRKSQGAKTPSEIDKDDTKSQTGYVFVFNVEAMEWKSAKKSTTAMSSIEAEYIATAKGKIPLLAKFRDFLSVLVIHGSYKKRKERGDQGACKVFDFLLGNVIEVLGCLKVESESGCEMTITIRDDRYWHTMPGDYFFDVQPCKGFHTICLSGRDEMCIFGKAVDNDPDGVMSV</sequence>
<organism evidence="2">
    <name type="scientific">Tanacetum cinerariifolium</name>
    <name type="common">Dalmatian daisy</name>
    <name type="synonym">Chrysanthemum cinerariifolium</name>
    <dbReference type="NCBI Taxonomy" id="118510"/>
    <lineage>
        <taxon>Eukaryota</taxon>
        <taxon>Viridiplantae</taxon>
        <taxon>Streptophyta</taxon>
        <taxon>Embryophyta</taxon>
        <taxon>Tracheophyta</taxon>
        <taxon>Spermatophyta</taxon>
        <taxon>Magnoliopsida</taxon>
        <taxon>eudicotyledons</taxon>
        <taxon>Gunneridae</taxon>
        <taxon>Pentapetalae</taxon>
        <taxon>asterids</taxon>
        <taxon>campanulids</taxon>
        <taxon>Asterales</taxon>
        <taxon>Asteraceae</taxon>
        <taxon>Asteroideae</taxon>
        <taxon>Anthemideae</taxon>
        <taxon>Anthemidinae</taxon>
        <taxon>Tanacetum</taxon>
    </lineage>
</organism>
<feature type="domain" description="Reverse transcriptase Ty1/copia-type" evidence="1">
    <location>
        <begin position="269"/>
        <end position="313"/>
    </location>
</feature>
<dbReference type="Pfam" id="PF07727">
    <property type="entry name" value="RVT_2"/>
    <property type="match status" value="1"/>
</dbReference>
<name>A0A6L2KF10_TANCI</name>
<evidence type="ECO:0000259" key="1">
    <source>
        <dbReference type="Pfam" id="PF07727"/>
    </source>
</evidence>
<dbReference type="AlphaFoldDB" id="A0A6L2KF10"/>
<dbReference type="EMBL" id="BKCJ010002353">
    <property type="protein sequence ID" value="GEU47976.1"/>
    <property type="molecule type" value="Genomic_DNA"/>
</dbReference>